<dbReference type="InterPro" id="IPR000868">
    <property type="entry name" value="Isochorismatase-like_dom"/>
</dbReference>
<dbReference type="GO" id="GO:0016787">
    <property type="term" value="F:hydrolase activity"/>
    <property type="evidence" value="ECO:0007669"/>
    <property type="project" value="UniProtKB-KW"/>
</dbReference>
<keyword evidence="2" id="KW-0378">Hydrolase</keyword>
<dbReference type="CDD" id="cd01012">
    <property type="entry name" value="YcaC_related"/>
    <property type="match status" value="1"/>
</dbReference>
<proteinExistence type="predicted"/>
<dbReference type="SUPFAM" id="SSF52499">
    <property type="entry name" value="Isochorismatase-like hydrolases"/>
    <property type="match status" value="1"/>
</dbReference>
<reference evidence="2 3" key="1">
    <citation type="submission" date="2023-07" db="EMBL/GenBank/DDBJ databases">
        <title>The novel representative of Negativicutes class, Anaeroselena agilis gen. nov. sp. nov.</title>
        <authorList>
            <person name="Prokofeva M.I."/>
            <person name="Elcheninov A.G."/>
            <person name="Klyukina A."/>
            <person name="Kublanov I.V."/>
            <person name="Frolov E.N."/>
            <person name="Podosokorskaya O.A."/>
        </authorList>
    </citation>
    <scope>NUCLEOTIDE SEQUENCE [LARGE SCALE GENOMIC DNA]</scope>
    <source>
        <strain evidence="2 3">4137-cl</strain>
    </source>
</reference>
<organism evidence="2 3">
    <name type="scientific">Anaeroselena agilis</name>
    <dbReference type="NCBI Taxonomy" id="3063788"/>
    <lineage>
        <taxon>Bacteria</taxon>
        <taxon>Bacillati</taxon>
        <taxon>Bacillota</taxon>
        <taxon>Negativicutes</taxon>
        <taxon>Acetonemataceae</taxon>
        <taxon>Anaeroselena</taxon>
    </lineage>
</organism>
<dbReference type="EMBL" id="JAUOZS010000001">
    <property type="protein sequence ID" value="MDT8900603.1"/>
    <property type="molecule type" value="Genomic_DNA"/>
</dbReference>
<comment type="caution">
    <text evidence="2">The sequence shown here is derived from an EMBL/GenBank/DDBJ whole genome shotgun (WGS) entry which is preliminary data.</text>
</comment>
<dbReference type="Pfam" id="PF00857">
    <property type="entry name" value="Isochorismatase"/>
    <property type="match status" value="1"/>
</dbReference>
<dbReference type="PANTHER" id="PTHR14119">
    <property type="entry name" value="HYDROLASE"/>
    <property type="match status" value="1"/>
</dbReference>
<dbReference type="InterPro" id="IPR050993">
    <property type="entry name" value="Isochorismatase_domain"/>
</dbReference>
<dbReference type="Proteomes" id="UP001254848">
    <property type="component" value="Unassembled WGS sequence"/>
</dbReference>
<gene>
    <name evidence="2" type="ORF">Q4T40_05030</name>
</gene>
<sequence length="184" mass="19383">MPHPHKLDKAGSVLVVVDVQDKLLHAIHDWPSVLDNTVKMVKIAQTLGVPVIVTEQYPKGLGATNAALAGLFPAFAPLEKTVFSCFGAAGFAAALQDHGAKTIVLTGIEAHICVQQTALEALHRGFGVHVVADAVGSRAPANKEIGLAKIRQAGGVVSAVEIALYEWLERSDGAEFKAILPLIK</sequence>
<keyword evidence="3" id="KW-1185">Reference proteome</keyword>
<evidence type="ECO:0000313" key="2">
    <source>
        <dbReference type="EMBL" id="MDT8900603.1"/>
    </source>
</evidence>
<protein>
    <submittedName>
        <fullName evidence="2">Hydrolase</fullName>
    </submittedName>
</protein>
<evidence type="ECO:0000313" key="3">
    <source>
        <dbReference type="Proteomes" id="UP001254848"/>
    </source>
</evidence>
<dbReference type="RefSeq" id="WP_413779139.1">
    <property type="nucleotide sequence ID" value="NZ_JAUOZS010000001.1"/>
</dbReference>
<feature type="domain" description="Isochorismatase-like" evidence="1">
    <location>
        <begin position="12"/>
        <end position="161"/>
    </location>
</feature>
<dbReference type="Gene3D" id="3.40.50.850">
    <property type="entry name" value="Isochorismatase-like"/>
    <property type="match status" value="1"/>
</dbReference>
<accession>A0ABU3NWJ4</accession>
<name>A0ABU3NWJ4_9FIRM</name>
<dbReference type="PANTHER" id="PTHR14119:SF3">
    <property type="entry name" value="ISOCHORISMATASE DOMAIN-CONTAINING PROTEIN 2"/>
    <property type="match status" value="1"/>
</dbReference>
<dbReference type="InterPro" id="IPR036380">
    <property type="entry name" value="Isochorismatase-like_sf"/>
</dbReference>
<evidence type="ECO:0000259" key="1">
    <source>
        <dbReference type="Pfam" id="PF00857"/>
    </source>
</evidence>